<keyword evidence="3" id="KW-1185">Reference proteome</keyword>
<reference evidence="2" key="1">
    <citation type="submission" date="2021-06" db="EMBL/GenBank/DDBJ databases">
        <authorList>
            <person name="Hodson N. C."/>
            <person name="Mongue J. A."/>
            <person name="Jaron S. K."/>
        </authorList>
    </citation>
    <scope>NUCLEOTIDE SEQUENCE</scope>
</reference>
<feature type="chain" id="PRO_5035289654" evidence="1">
    <location>
        <begin position="21"/>
        <end position="137"/>
    </location>
</feature>
<dbReference type="AlphaFoldDB" id="A0A8J2L3V7"/>
<accession>A0A8J2L3V7</accession>
<organism evidence="2 3">
    <name type="scientific">Allacma fusca</name>
    <dbReference type="NCBI Taxonomy" id="39272"/>
    <lineage>
        <taxon>Eukaryota</taxon>
        <taxon>Metazoa</taxon>
        <taxon>Ecdysozoa</taxon>
        <taxon>Arthropoda</taxon>
        <taxon>Hexapoda</taxon>
        <taxon>Collembola</taxon>
        <taxon>Symphypleona</taxon>
        <taxon>Sminthuridae</taxon>
        <taxon>Allacma</taxon>
    </lineage>
</organism>
<sequence length="137" mass="15097">MRAYHVLIFGLVFAFGVTSAKPIDSPSQLGRDALDNLQKNVGKVMGSRDSDLISHLGDSKDFELAGKDDSDEEDSFPFRDFFNRQQKRISEGVNTVIKGATGVGENIGKFFRDSVPNTTQVRNRARGFFDSIFGGSN</sequence>
<feature type="signal peptide" evidence="1">
    <location>
        <begin position="1"/>
        <end position="20"/>
    </location>
</feature>
<gene>
    <name evidence="2" type="ORF">AFUS01_LOCUS35835</name>
</gene>
<evidence type="ECO:0000313" key="3">
    <source>
        <dbReference type="Proteomes" id="UP000708208"/>
    </source>
</evidence>
<comment type="caution">
    <text evidence="2">The sequence shown here is derived from an EMBL/GenBank/DDBJ whole genome shotgun (WGS) entry which is preliminary data.</text>
</comment>
<keyword evidence="1" id="KW-0732">Signal</keyword>
<dbReference type="Proteomes" id="UP000708208">
    <property type="component" value="Unassembled WGS sequence"/>
</dbReference>
<evidence type="ECO:0000256" key="1">
    <source>
        <dbReference type="SAM" id="SignalP"/>
    </source>
</evidence>
<protein>
    <submittedName>
        <fullName evidence="2">Uncharacterized protein</fullName>
    </submittedName>
</protein>
<dbReference type="EMBL" id="CAJVCH010537386">
    <property type="protein sequence ID" value="CAG7825741.1"/>
    <property type="molecule type" value="Genomic_DNA"/>
</dbReference>
<name>A0A8J2L3V7_9HEXA</name>
<proteinExistence type="predicted"/>
<evidence type="ECO:0000313" key="2">
    <source>
        <dbReference type="EMBL" id="CAG7825741.1"/>
    </source>
</evidence>